<feature type="domain" description="Lipocalin-like" evidence="2">
    <location>
        <begin position="32"/>
        <end position="148"/>
    </location>
</feature>
<gene>
    <name evidence="3" type="ORF">O6P32_04625</name>
</gene>
<organism evidence="3 4">
    <name type="scientific">Phocaeicola acetigenes</name>
    <dbReference type="NCBI Taxonomy" id="3016083"/>
    <lineage>
        <taxon>Bacteria</taxon>
        <taxon>Pseudomonadati</taxon>
        <taxon>Bacteroidota</taxon>
        <taxon>Bacteroidia</taxon>
        <taxon>Bacteroidales</taxon>
        <taxon>Bacteroidaceae</taxon>
        <taxon>Phocaeicola</taxon>
    </lineage>
</organism>
<accession>A0ABT4PG37</accession>
<dbReference type="Proteomes" id="UP001141933">
    <property type="component" value="Unassembled WGS sequence"/>
</dbReference>
<evidence type="ECO:0000256" key="1">
    <source>
        <dbReference type="SAM" id="SignalP"/>
    </source>
</evidence>
<keyword evidence="4" id="KW-1185">Reference proteome</keyword>
<dbReference type="PROSITE" id="PS51257">
    <property type="entry name" value="PROKAR_LIPOPROTEIN"/>
    <property type="match status" value="1"/>
</dbReference>
<name>A0ABT4PG37_9BACT</name>
<feature type="signal peptide" evidence="1">
    <location>
        <begin position="1"/>
        <end position="18"/>
    </location>
</feature>
<comment type="caution">
    <text evidence="3">The sequence shown here is derived from an EMBL/GenBank/DDBJ whole genome shotgun (WGS) entry which is preliminary data.</text>
</comment>
<feature type="domain" description="Lipocalin-like" evidence="2">
    <location>
        <begin position="158"/>
        <end position="281"/>
    </location>
</feature>
<sequence>MKLKNLFLMAAIALGAMACSNNNEPGIEPVVLNGTYDGLVSMSVMGKNMGNSFVSFKVTSVSDGVAKLTVPELGSGPMTISSFDIEDVSVVKEGNTYKISKKENESIVVNEVNYTVSDVEGTVENGKADIHLKITPAAMGMAISLDFTTEYAADAVVGKWAGNLNMTVEMGGGKTMEMEPLAMTLTVEKIDDNTVTVTTEEFAAMENMTIPAFTIEDVAAAKAGGNTVTLSKDDFSMVIGGSNYKFTSFTGEYSKGVFTLHFGMTPDAMAAMGMKISCTFTTATSAEEE</sequence>
<proteinExistence type="predicted"/>
<dbReference type="InterPro" id="IPR024311">
    <property type="entry name" value="Lipocalin-like"/>
</dbReference>
<evidence type="ECO:0000313" key="3">
    <source>
        <dbReference type="EMBL" id="MCZ8371993.1"/>
    </source>
</evidence>
<feature type="chain" id="PRO_5047019509" description="Lipocalin-like domain-containing protein" evidence="1">
    <location>
        <begin position="19"/>
        <end position="289"/>
    </location>
</feature>
<dbReference type="Gene3D" id="2.40.128.350">
    <property type="match status" value="2"/>
</dbReference>
<dbReference type="RefSeq" id="WP_269877078.1">
    <property type="nucleotide sequence ID" value="NZ_JAPZVM010000003.1"/>
</dbReference>
<dbReference type="Pfam" id="PF13944">
    <property type="entry name" value="Calycin_like"/>
    <property type="match status" value="2"/>
</dbReference>
<reference evidence="3" key="1">
    <citation type="submission" date="2022-12" db="EMBL/GenBank/DDBJ databases">
        <title>Phocaeicola acetigenes sp. nov., isolated feces from a healthy human.</title>
        <authorList>
            <person name="Do H."/>
            <person name="Ha Y.B."/>
            <person name="Kim J.-S."/>
            <person name="Suh M.K."/>
            <person name="Kim H.S."/>
            <person name="Lee J.-S."/>
        </authorList>
    </citation>
    <scope>NUCLEOTIDE SEQUENCE</scope>
    <source>
        <strain evidence="3">KGMB11183</strain>
    </source>
</reference>
<keyword evidence="1" id="KW-0732">Signal</keyword>
<evidence type="ECO:0000259" key="2">
    <source>
        <dbReference type="Pfam" id="PF13944"/>
    </source>
</evidence>
<evidence type="ECO:0000313" key="4">
    <source>
        <dbReference type="Proteomes" id="UP001141933"/>
    </source>
</evidence>
<protein>
    <recommendedName>
        <fullName evidence="2">Lipocalin-like domain-containing protein</fullName>
    </recommendedName>
</protein>
<dbReference type="EMBL" id="JAPZVM010000003">
    <property type="protein sequence ID" value="MCZ8371993.1"/>
    <property type="molecule type" value="Genomic_DNA"/>
</dbReference>